<evidence type="ECO:0000313" key="3">
    <source>
        <dbReference type="EMBL" id="MBD8526640.1"/>
    </source>
</evidence>
<reference evidence="3 4" key="1">
    <citation type="submission" date="2020-09" db="EMBL/GenBank/DDBJ databases">
        <title>Pseudoxanthomonas sp. CAU 1598 isolated from sand of Yaerae Beach.</title>
        <authorList>
            <person name="Kim W."/>
        </authorList>
    </citation>
    <scope>NUCLEOTIDE SEQUENCE [LARGE SCALE GENOMIC DNA]</scope>
    <source>
        <strain evidence="3 4">CAU 1598</strain>
    </source>
</reference>
<accession>A0AAW3ZMD4</accession>
<feature type="region of interest" description="Disordered" evidence="1">
    <location>
        <begin position="289"/>
        <end position="311"/>
    </location>
</feature>
<dbReference type="Proteomes" id="UP000613768">
    <property type="component" value="Unassembled WGS sequence"/>
</dbReference>
<gene>
    <name evidence="3" type="ORF">IFO71_12920</name>
</gene>
<dbReference type="PROSITE" id="PS51257">
    <property type="entry name" value="PROKAR_LIPOPROTEIN"/>
    <property type="match status" value="1"/>
</dbReference>
<sequence length="311" mass="33539">MRRFLSLAAASVFSLALIGCQSEQATTDITAKSMGPGETVAASAKAMSKGDLVSVLKAAVPPAQYEKMKTEWVKKVKEEPASDKEKAEFAEMMAKLTAADAETALYTELEPQLAKMEQEMAAQMPLMIGMGRGFAAQAINESEKLTADQKAQASAMLDATAKWLEGAKFFDRDKAKQAIAAAVKAARGLEIQTLDQVEAMEFEQMLGKAGQAYVGLQDVLAVYGFDLAQTLNSVKADVVNEQADSAKVKVAYTLFGEALSFETDMIKRDDRWYGKEALAEIEKELNKPAAVAGPVDETTEEVVEEEPATAN</sequence>
<name>A0AAW3ZMD4_9GAMM</name>
<feature type="compositionally biased region" description="Acidic residues" evidence="1">
    <location>
        <begin position="297"/>
        <end position="311"/>
    </location>
</feature>
<proteinExistence type="predicted"/>
<keyword evidence="4" id="KW-1185">Reference proteome</keyword>
<dbReference type="EMBL" id="JACYTR010000027">
    <property type="protein sequence ID" value="MBD8526640.1"/>
    <property type="molecule type" value="Genomic_DNA"/>
</dbReference>
<organism evidence="3 4">
    <name type="scientific">Pseudomarimonas arenosa</name>
    <dbReference type="NCBI Taxonomy" id="2774145"/>
    <lineage>
        <taxon>Bacteria</taxon>
        <taxon>Pseudomonadati</taxon>
        <taxon>Pseudomonadota</taxon>
        <taxon>Gammaproteobacteria</taxon>
        <taxon>Lysobacterales</taxon>
        <taxon>Lysobacteraceae</taxon>
        <taxon>Pseudomarimonas</taxon>
    </lineage>
</organism>
<evidence type="ECO:0000313" key="4">
    <source>
        <dbReference type="Proteomes" id="UP000613768"/>
    </source>
</evidence>
<dbReference type="RefSeq" id="WP_192030061.1">
    <property type="nucleotide sequence ID" value="NZ_JACYTR010000027.1"/>
</dbReference>
<feature type="chain" id="PRO_5043688781" evidence="2">
    <location>
        <begin position="26"/>
        <end position="311"/>
    </location>
</feature>
<evidence type="ECO:0000256" key="1">
    <source>
        <dbReference type="SAM" id="MobiDB-lite"/>
    </source>
</evidence>
<dbReference type="AlphaFoldDB" id="A0AAW3ZMD4"/>
<keyword evidence="2" id="KW-0732">Signal</keyword>
<comment type="caution">
    <text evidence="3">The sequence shown here is derived from an EMBL/GenBank/DDBJ whole genome shotgun (WGS) entry which is preliminary data.</text>
</comment>
<feature type="signal peptide" evidence="2">
    <location>
        <begin position="1"/>
        <end position="25"/>
    </location>
</feature>
<protein>
    <submittedName>
        <fullName evidence="3">Uncharacterized protein</fullName>
    </submittedName>
</protein>
<evidence type="ECO:0000256" key="2">
    <source>
        <dbReference type="SAM" id="SignalP"/>
    </source>
</evidence>